<name>A0A8R1I1G3_CAEJA</name>
<dbReference type="InterPro" id="IPR011042">
    <property type="entry name" value="6-blade_b-propeller_TolB-like"/>
</dbReference>
<evidence type="ECO:0000256" key="9">
    <source>
        <dbReference type="ARBA" id="ARBA00023136"/>
    </source>
</evidence>
<proteinExistence type="inferred from homology"/>
<keyword evidence="4" id="KW-1003">Cell membrane</keyword>
<evidence type="ECO:0000256" key="5">
    <source>
        <dbReference type="ARBA" id="ARBA00022536"/>
    </source>
</evidence>
<evidence type="ECO:0000256" key="1">
    <source>
        <dbReference type="ARBA" id="ARBA00004167"/>
    </source>
</evidence>
<dbReference type="InterPro" id="IPR056823">
    <property type="entry name" value="TEN-like_YD-shell"/>
</dbReference>
<evidence type="ECO:0000256" key="6">
    <source>
        <dbReference type="ARBA" id="ARBA00022692"/>
    </source>
</evidence>
<evidence type="ECO:0000256" key="7">
    <source>
        <dbReference type="ARBA" id="ARBA00022737"/>
    </source>
</evidence>
<keyword evidence="10 11" id="KW-1015">Disulfide bond</keyword>
<keyword evidence="6" id="KW-0812">Transmembrane</keyword>
<dbReference type="PROSITE" id="PS51125">
    <property type="entry name" value="NHL"/>
    <property type="match status" value="1"/>
</dbReference>
<dbReference type="SMART" id="SM00181">
    <property type="entry name" value="EGF"/>
    <property type="match status" value="7"/>
</dbReference>
<reference evidence="15" key="2">
    <citation type="submission" date="2022-06" db="UniProtKB">
        <authorList>
            <consortium name="EnsemblMetazoa"/>
        </authorList>
    </citation>
    <scope>IDENTIFICATION</scope>
    <source>
        <strain evidence="15">DF5081</strain>
    </source>
</reference>
<evidence type="ECO:0000256" key="3">
    <source>
        <dbReference type="ARBA" id="ARBA00009385"/>
    </source>
</evidence>
<evidence type="ECO:0000313" key="16">
    <source>
        <dbReference type="Proteomes" id="UP000005237"/>
    </source>
</evidence>
<feature type="domain" description="EGF-like" evidence="14">
    <location>
        <begin position="488"/>
        <end position="520"/>
    </location>
</feature>
<dbReference type="Pfam" id="PF25023">
    <property type="entry name" value="TEN_YD-shell"/>
    <property type="match status" value="1"/>
</dbReference>
<comment type="similarity">
    <text evidence="3">Belongs to the tenascin family. Teneurin subfamily.</text>
</comment>
<comment type="caution">
    <text evidence="11">Lacks conserved residue(s) required for the propagation of feature annotation.</text>
</comment>
<dbReference type="PROSITE" id="PS50026">
    <property type="entry name" value="EGF_3"/>
    <property type="match status" value="3"/>
</dbReference>
<comment type="subcellular location">
    <subcellularLocation>
        <location evidence="2">Cell membrane</location>
    </subcellularLocation>
    <subcellularLocation>
        <location evidence="1">Membrane</location>
        <topology evidence="1">Single-pass membrane protein</topology>
    </subcellularLocation>
</comment>
<dbReference type="PROSITE" id="PS01186">
    <property type="entry name" value="EGF_2"/>
    <property type="match status" value="3"/>
</dbReference>
<evidence type="ECO:0000256" key="8">
    <source>
        <dbReference type="ARBA" id="ARBA00022989"/>
    </source>
</evidence>
<dbReference type="GO" id="GO:0008045">
    <property type="term" value="P:motor neuron axon guidance"/>
    <property type="evidence" value="ECO:0007669"/>
    <property type="project" value="TreeGrafter"/>
</dbReference>
<keyword evidence="5 11" id="KW-0245">EGF-like domain</keyword>
<dbReference type="Gene3D" id="2.120.10.30">
    <property type="entry name" value="TolB, C-terminal domain"/>
    <property type="match status" value="1"/>
</dbReference>
<dbReference type="Pfam" id="PF25020">
    <property type="entry name" value="TTR_TEN1-4"/>
    <property type="match status" value="1"/>
</dbReference>
<dbReference type="PANTHER" id="PTHR11219:SF69">
    <property type="entry name" value="TENEURIN-A"/>
    <property type="match status" value="1"/>
</dbReference>
<evidence type="ECO:0000259" key="14">
    <source>
        <dbReference type="PROSITE" id="PS50026"/>
    </source>
</evidence>
<dbReference type="Pfam" id="PF25024">
    <property type="entry name" value="EGF_TEN"/>
    <property type="match status" value="1"/>
</dbReference>
<feature type="disulfide bond" evidence="11">
    <location>
        <begin position="492"/>
        <end position="502"/>
    </location>
</feature>
<feature type="domain" description="EGF-like" evidence="14">
    <location>
        <begin position="314"/>
        <end position="347"/>
    </location>
</feature>
<dbReference type="SUPFAM" id="SSF101898">
    <property type="entry name" value="NHL repeat"/>
    <property type="match status" value="1"/>
</dbReference>
<dbReference type="InterPro" id="IPR057629">
    <property type="entry name" value="Teneurin1-4_GBD"/>
</dbReference>
<feature type="repeat" description="NHL" evidence="12">
    <location>
        <begin position="1271"/>
        <end position="1314"/>
    </location>
</feature>
<feature type="region of interest" description="Disordered" evidence="13">
    <location>
        <begin position="395"/>
        <end position="422"/>
    </location>
</feature>
<dbReference type="FunFam" id="2.10.25.10:FF:000021">
    <property type="entry name" value="Teneurin transmembrane protein 2"/>
    <property type="match status" value="1"/>
</dbReference>
<sequence length="1609" mass="175253">MNHGEAGGAPTSSSSKKKKKFDDDGARWLSKWNLLLVLALLVSLLVICVLLFRAPTYVYTQPAPSSDSTSYSAAAAHRYQDLGLRALPPAISLGERVDVEFFPKSMATTELTVTKPARITFNATVGSGAQLVLLMSAGVHPSLSLHDALFPIRADRIRDPHGPTHLVEEIGTRSRRSAGKLRNMEILSPRSATFEQFLLEGRHYLTFINERSRIEPISFIAEEIPRPTIPTKTSSSSGAASSTKDHPLVAVLVCEANCNQRGECIHGKCQCAPGFTGRACEEAVCPVVCSGNGVFSGGICVCKSGFKGKECEMRHNWCEVADCNGRGRCDTDGRCRCNSGWTGEACELKACPHATCHDRGVCVNGTCYCADGWRGADCSVFADALPPSVVQVPVPLPLPPKRNPEAKKSKTPTDKKKESREIPTTPIVHSSLSAINCHHGQLIDEICHCPPEFTSPDCSKPACNCTNGDCQDDGTCQCWAGWRGLDCAQKKCSHGCEENGKCLPDGTCQCAAGWNGENCYQEGCPNQCSSKGECVMDRRSSEWSCRCQAGSIGADCSIPIEMHCDDGLDNDSDGLIDCDDPECCSSPSCSSESVCSTAASPTEVLMRMPPTFNANFAQRVGFLIMEKSVQSYTDASQFNEYLTSVIRGRVVWRGSTSSSEDASKTTVPLIGVRVSDAAHPLYGFTLTRADGYFDLVVNGARSVNLQFLRTQFQSIKKSVYVPARQVIHIDDIIMYRQSGGMLPSITSPPARAKCSPTLRRLPEVVLISNWQYTSDGVEPITDSSRLVVDSRSIVETLPIQGTDVRLVYDSARSPAAPSTMLVGLLDERPDRELRKIHVTIRIAGRRFDKILAPRANLTYVFAWDKMNAYRQSESGLVPVTVQVGYEYLGCDRLSERVWQTRRTQMLGATARKMLGAMWTLDVHHHLDVVNSIVEMGDGGYRLISEAEPQATTIAGIDATKRDVECSAAQCDGSLDQIPLFRPTTVVYAQDGSLIIGDHNLIRRIAPNGSINTILTLSLADTSHSYYIAVSPFDGTIAISLPLHKQVWKITSLEPQDSRNNYDVLAGDGTVCASAVDSCGDGALAQNAQLIFPKGIAFDRYGNLYLADSRRIRVIDTSGHIRSIGETAPEQHPHPIRNCAQMTKLVDLQMEWPTSLAIDPVTGTVLVLDTNVVYEIDVENEVVTIPLGAPATCDIAIATPTSNSSLDHQRHLIQNARDITVGADGAIYVVESDGRRLNQVRRLCPDRSSFSILIGGKSPCSCDVAACGCDDSTSIRGVSASQAHLNSPHAVCVAPSGDVIIADSGNAKIKKVASRFAKFNEKSRKYEVPDAERQEKYIFNRHGQHTSTVSLVTGRTLFNFTYQVDSPIAPLSEIRAASGLVLRTNKRNESVTDLETTHGEVTTLTMSAYDGTLEQVARKDLAPTKDVTRLVYTSKGLLASRIDVATAVGFEYDENGRAIGLKRDREHWRLGEEIISMGRVNTNVYLNGQLHQHVRLGEGDLAIQDSNGATTRLITLLRNEGYSLTSPLGTSSLFDKSSSLPGSGVEAIISRRRTTVPAISNPQRRALTTRWDWRHVARRVDGADGSGSGSGKRRVAEVRFRPRVRRECVI</sequence>
<feature type="compositionally biased region" description="Basic and acidic residues" evidence="13">
    <location>
        <begin position="402"/>
        <end position="421"/>
    </location>
</feature>
<dbReference type="Pfam" id="PF25021">
    <property type="entry name" value="TEN_NHL"/>
    <property type="match status" value="1"/>
</dbReference>
<feature type="disulfide bond" evidence="11">
    <location>
        <begin position="510"/>
        <end position="519"/>
    </location>
</feature>
<dbReference type="InterPro" id="IPR057627">
    <property type="entry name" value="FN-plug_TEN1-4"/>
</dbReference>
<evidence type="ECO:0000256" key="11">
    <source>
        <dbReference type="PROSITE-ProRule" id="PRU00076"/>
    </source>
</evidence>
<feature type="disulfide bond" evidence="11">
    <location>
        <begin position="302"/>
        <end position="311"/>
    </location>
</feature>
<dbReference type="PROSITE" id="PS00022">
    <property type="entry name" value="EGF_1"/>
    <property type="match status" value="4"/>
</dbReference>
<dbReference type="EnsemblMetazoa" id="CJA18027.1">
    <property type="protein sequence ID" value="CJA18027.1"/>
    <property type="gene ID" value="WBGene00137230"/>
</dbReference>
<dbReference type="InterPro" id="IPR001258">
    <property type="entry name" value="NHL_repeat"/>
</dbReference>
<evidence type="ECO:0000256" key="2">
    <source>
        <dbReference type="ARBA" id="ARBA00004236"/>
    </source>
</evidence>
<feature type="disulfide bond" evidence="11">
    <location>
        <begin position="337"/>
        <end position="346"/>
    </location>
</feature>
<dbReference type="Gene3D" id="2.10.25.10">
    <property type="entry name" value="Laminin"/>
    <property type="match status" value="6"/>
</dbReference>
<dbReference type="InterPro" id="IPR056822">
    <property type="entry name" value="TEN_NHL"/>
</dbReference>
<keyword evidence="16" id="KW-1185">Reference proteome</keyword>
<dbReference type="InterPro" id="IPR000742">
    <property type="entry name" value="EGF"/>
</dbReference>
<organism evidence="15 16">
    <name type="scientific">Caenorhabditis japonica</name>
    <dbReference type="NCBI Taxonomy" id="281687"/>
    <lineage>
        <taxon>Eukaryota</taxon>
        <taxon>Metazoa</taxon>
        <taxon>Ecdysozoa</taxon>
        <taxon>Nematoda</taxon>
        <taxon>Chromadorea</taxon>
        <taxon>Rhabditida</taxon>
        <taxon>Rhabditina</taxon>
        <taxon>Rhabditomorpha</taxon>
        <taxon>Rhabditoidea</taxon>
        <taxon>Rhabditidae</taxon>
        <taxon>Peloderinae</taxon>
        <taxon>Caenorhabditis</taxon>
    </lineage>
</organism>
<dbReference type="Pfam" id="PF23093">
    <property type="entry name" value="GBD_Tenm3"/>
    <property type="match status" value="1"/>
</dbReference>
<dbReference type="GO" id="GO:0005886">
    <property type="term" value="C:plasma membrane"/>
    <property type="evidence" value="ECO:0007669"/>
    <property type="project" value="UniProtKB-SubCell"/>
</dbReference>
<evidence type="ECO:0000313" key="15">
    <source>
        <dbReference type="EnsemblMetazoa" id="CJA18027.1"/>
    </source>
</evidence>
<accession>A0A8R1I1G3</accession>
<dbReference type="InterPro" id="IPR056820">
    <property type="entry name" value="TEN_TTR-like"/>
</dbReference>
<protein>
    <recommendedName>
        <fullName evidence="14">EGF-like domain-containing protein</fullName>
    </recommendedName>
</protein>
<evidence type="ECO:0000256" key="10">
    <source>
        <dbReference type="ARBA" id="ARBA00023157"/>
    </source>
</evidence>
<dbReference type="InterPro" id="IPR051216">
    <property type="entry name" value="Teneurin"/>
</dbReference>
<dbReference type="PANTHER" id="PTHR11219">
    <property type="entry name" value="TENEURIN AND N-ACETYLGLUCOSAMINE-1-PHOSPHODIESTER ALPHA-N-ACETYLGLUCOSAMINIDASE"/>
    <property type="match status" value="1"/>
</dbReference>
<evidence type="ECO:0000256" key="13">
    <source>
        <dbReference type="SAM" id="MobiDB-lite"/>
    </source>
</evidence>
<feature type="domain" description="EGF-like" evidence="14">
    <location>
        <begin position="276"/>
        <end position="312"/>
    </location>
</feature>
<keyword evidence="8" id="KW-1133">Transmembrane helix</keyword>
<dbReference type="Proteomes" id="UP000005237">
    <property type="component" value="Unassembled WGS sequence"/>
</dbReference>
<evidence type="ECO:0000256" key="12">
    <source>
        <dbReference type="PROSITE-ProRule" id="PRU00504"/>
    </source>
</evidence>
<dbReference type="Pfam" id="PF24329">
    <property type="entry name" value="FN-plug_TEN1-4"/>
    <property type="match status" value="1"/>
</dbReference>
<keyword evidence="7" id="KW-0677">Repeat</keyword>
<evidence type="ECO:0000256" key="4">
    <source>
        <dbReference type="ARBA" id="ARBA00022475"/>
    </source>
</evidence>
<dbReference type="FunFam" id="2.10.25.10:FF:000013">
    <property type="entry name" value="Teneurin transmembrane protein 4"/>
    <property type="match status" value="1"/>
</dbReference>
<dbReference type="GO" id="GO:0008038">
    <property type="term" value="P:neuron recognition"/>
    <property type="evidence" value="ECO:0007669"/>
    <property type="project" value="UniProtKB-ARBA"/>
</dbReference>
<reference evidence="16" key="1">
    <citation type="submission" date="2010-08" db="EMBL/GenBank/DDBJ databases">
        <authorList>
            <consortium name="Caenorhabditis japonica Sequencing Consortium"/>
            <person name="Wilson R.K."/>
        </authorList>
    </citation>
    <scope>NUCLEOTIDE SEQUENCE [LARGE SCALE GENOMIC DNA]</scope>
    <source>
        <strain evidence="16">DF5081</strain>
    </source>
</reference>
<keyword evidence="9" id="KW-0472">Membrane</keyword>